<dbReference type="AlphaFoldDB" id="A0AAN7GB17"/>
<keyword evidence="9 17" id="KW-0812">Transmembrane</keyword>
<keyword evidence="7" id="KW-0597">Phosphoprotein</keyword>
<evidence type="ECO:0000256" key="14">
    <source>
        <dbReference type="ARBA" id="ARBA00023170"/>
    </source>
</evidence>
<dbReference type="FunFam" id="3.80.10.10:FF:000400">
    <property type="entry name" value="Nuclear pore complex protein NUP107"/>
    <property type="match status" value="1"/>
</dbReference>
<dbReference type="PANTHER" id="PTHR27000">
    <property type="entry name" value="LEUCINE-RICH REPEAT RECEPTOR-LIKE PROTEIN KINASE FAMILY PROTEIN-RELATED"/>
    <property type="match status" value="1"/>
</dbReference>
<keyword evidence="6" id="KW-0134">Cell wall</keyword>
<dbReference type="SUPFAM" id="SSF52058">
    <property type="entry name" value="L domain-like"/>
    <property type="match status" value="1"/>
</dbReference>
<feature type="transmembrane region" description="Helical" evidence="17">
    <location>
        <begin position="30"/>
        <end position="48"/>
    </location>
</feature>
<proteinExistence type="inferred from homology"/>
<comment type="similarity">
    <text evidence="16">Belongs to the polygalacturonase-inhibiting protein family.</text>
</comment>
<sequence>MKNEGFFLVLRLCLFLGGFGGRNDNCAMTAAAVFLVAARSVVATWACCRKKGPVFVALFSPLGMVIALVMGVTFLGDTLYLGSLIGATVIALGFYAVIWGQAQEEKTIENGGICTAKLYSPLLPKLNICKHPIPSPTKKKETREWQNSAYRYYYLYSSSSALLSLVLNIKNNPFSTLKPLINATSFPSEKENLLGLFESWNSSSNCCDWDMVNCNSHFGSRNVIALDMGYVFGNLHSIVLTSTILTPLFHIRSLARLGLCFNQIQGELPGDRIANLTNLIDLDLYYNDFNGSIPSQLFNLSYLQYLDVSYNSFSGNIPNEIGNKTELQELSLQHNNFFGKIPSSILNLKRLETLDLSHNSLSMEIPIDIGNLSNIIILNFRNNELTGTIPSSIWKLPKLEKLELENNLFIGEVPSWLFNITGLKSLYLGGNHLIWNTKAKIVPKFTLLFDLSMKKSCGLARRIPFWISMLKNLDFLDLSDNKLEGMLPQWLVKMEVLYIILSNNNFTGSLPPGLFDSPELLVLCVFRNNIYGELPNNIGNATSILGLMLDGNNFSGKVPESINNIADLAVLDLSNNRFSGNLFPAFWRLSPVIIDLSSNEFSGEIQADFLSRTRVLALGKNKFSGSLSRSFTRMSMLQYLDMHDNQITSKLPDFICQISTLRILNLRNNSIQGSIPNCISNLTSLRILDLSSNHLVGEIPLKFGKLTGAIETPPDGLFSIFSFGIGDVEWETNIQDLIVNWKKSKQASLGSLKALKLLNVSFNKIYGRIPKSLGDLKNLESLNLSHNNLSGSIPQSLAKLQQLTILDVSNNKLIGKIPVGNQMDTMNDPKFYANNSGLCGMQIRVPCPEDMSPTKPPRVESKETWFSLEGVGIGYALSFFIAVGIFYHTEYFVLAKYINYRCQQRR</sequence>
<dbReference type="Proteomes" id="UP001324115">
    <property type="component" value="Unassembled WGS sequence"/>
</dbReference>
<dbReference type="InterPro" id="IPR003591">
    <property type="entry name" value="Leu-rich_rpt_typical-subtyp"/>
</dbReference>
<keyword evidence="8" id="KW-0433">Leucine-rich repeat</keyword>
<dbReference type="FunFam" id="3.80.10.10:FF:000722">
    <property type="entry name" value="Leucine-rich repeat receptor-like protein kinase"/>
    <property type="match status" value="1"/>
</dbReference>
<dbReference type="Pfam" id="PF13855">
    <property type="entry name" value="LRR_8"/>
    <property type="match status" value="2"/>
</dbReference>
<organism evidence="20 21">
    <name type="scientific">Quercus rubra</name>
    <name type="common">Northern red oak</name>
    <name type="synonym">Quercus borealis</name>
    <dbReference type="NCBI Taxonomy" id="3512"/>
    <lineage>
        <taxon>Eukaryota</taxon>
        <taxon>Viridiplantae</taxon>
        <taxon>Streptophyta</taxon>
        <taxon>Embryophyta</taxon>
        <taxon>Tracheophyta</taxon>
        <taxon>Spermatophyta</taxon>
        <taxon>Magnoliopsida</taxon>
        <taxon>eudicotyledons</taxon>
        <taxon>Gunneridae</taxon>
        <taxon>Pentapetalae</taxon>
        <taxon>rosids</taxon>
        <taxon>fabids</taxon>
        <taxon>Fagales</taxon>
        <taxon>Fagaceae</taxon>
        <taxon>Quercus</taxon>
    </lineage>
</organism>
<evidence type="ECO:0000256" key="2">
    <source>
        <dbReference type="ARBA" id="ARBA00004162"/>
    </source>
</evidence>
<feature type="domain" description="Leucine-rich repeat-containing N-terminal plant-type" evidence="19">
    <location>
        <begin position="194"/>
        <end position="215"/>
    </location>
</feature>
<evidence type="ECO:0000256" key="16">
    <source>
        <dbReference type="ARBA" id="ARBA00038043"/>
    </source>
</evidence>
<keyword evidence="14" id="KW-0675">Receptor</keyword>
<evidence type="ECO:0000256" key="4">
    <source>
        <dbReference type="ARBA" id="ARBA00004479"/>
    </source>
</evidence>
<accession>A0AAN7GB17</accession>
<feature type="transmembrane region" description="Helical" evidence="17">
    <location>
        <begin position="80"/>
        <end position="98"/>
    </location>
</feature>
<evidence type="ECO:0000256" key="9">
    <source>
        <dbReference type="ARBA" id="ARBA00022692"/>
    </source>
</evidence>
<keyword evidence="12 17" id="KW-1133">Transmembrane helix</keyword>
<evidence type="ECO:0000256" key="6">
    <source>
        <dbReference type="ARBA" id="ARBA00022512"/>
    </source>
</evidence>
<dbReference type="Gene3D" id="3.80.10.10">
    <property type="entry name" value="Ribonuclease Inhibitor"/>
    <property type="match status" value="4"/>
</dbReference>
<keyword evidence="5" id="KW-1003">Cell membrane</keyword>
<evidence type="ECO:0000256" key="10">
    <source>
        <dbReference type="ARBA" id="ARBA00022729"/>
    </source>
</evidence>
<keyword evidence="6" id="KW-0964">Secreted</keyword>
<dbReference type="PANTHER" id="PTHR27000:SF803">
    <property type="entry name" value="RECEPTOR-LIKE PROTEIN 45"/>
    <property type="match status" value="1"/>
</dbReference>
<dbReference type="Pfam" id="PF08263">
    <property type="entry name" value="LRRNT_2"/>
    <property type="match status" value="1"/>
</dbReference>
<evidence type="ECO:0000256" key="5">
    <source>
        <dbReference type="ARBA" id="ARBA00022475"/>
    </source>
</evidence>
<dbReference type="GO" id="GO:0005886">
    <property type="term" value="C:plasma membrane"/>
    <property type="evidence" value="ECO:0007669"/>
    <property type="project" value="UniProtKB-SubCell"/>
</dbReference>
<dbReference type="InterPro" id="IPR032675">
    <property type="entry name" value="LRR_dom_sf"/>
</dbReference>
<feature type="transmembrane region" description="Helical" evidence="17">
    <location>
        <begin position="55"/>
        <end position="74"/>
    </location>
</feature>
<feature type="transmembrane region" description="Helical" evidence="17">
    <location>
        <begin position="865"/>
        <end position="887"/>
    </location>
</feature>
<reference evidence="20 21" key="1">
    <citation type="journal article" date="2023" name="G3 (Bethesda)">
        <title>A haplotype-resolved chromosome-scale genome for Quercus rubra L. provides insights into the genetics of adaptive traits for red oak species.</title>
        <authorList>
            <person name="Kapoor B."/>
            <person name="Jenkins J."/>
            <person name="Schmutz J."/>
            <person name="Zhebentyayeva T."/>
            <person name="Kuelheim C."/>
            <person name="Coggeshall M."/>
            <person name="Heim C."/>
            <person name="Lasky J.R."/>
            <person name="Leites L."/>
            <person name="Islam-Faridi N."/>
            <person name="Romero-Severson J."/>
            <person name="DeLeo V.L."/>
            <person name="Lucas S.M."/>
            <person name="Lazic D."/>
            <person name="Gailing O."/>
            <person name="Carlson J."/>
            <person name="Staton M."/>
        </authorList>
    </citation>
    <scope>NUCLEOTIDE SEQUENCE [LARGE SCALE GENOMIC DNA]</scope>
    <source>
        <strain evidence="20">Pseudo-F2</strain>
    </source>
</reference>
<dbReference type="SUPFAM" id="SSF52047">
    <property type="entry name" value="RNI-like"/>
    <property type="match status" value="1"/>
</dbReference>
<dbReference type="SMART" id="SM00369">
    <property type="entry name" value="LRR_TYP"/>
    <property type="match status" value="8"/>
</dbReference>
<evidence type="ECO:0000256" key="18">
    <source>
        <dbReference type="SAM" id="SignalP"/>
    </source>
</evidence>
<gene>
    <name evidence="20" type="ORF">RGQ29_001990</name>
</gene>
<dbReference type="InterPro" id="IPR013210">
    <property type="entry name" value="LRR_N_plant-typ"/>
</dbReference>
<evidence type="ECO:0000256" key="17">
    <source>
        <dbReference type="SAM" id="Phobius"/>
    </source>
</evidence>
<dbReference type="PRINTS" id="PR00019">
    <property type="entry name" value="LEURICHRPT"/>
</dbReference>
<dbReference type="PROSITE" id="PS51450">
    <property type="entry name" value="LRR"/>
    <property type="match status" value="1"/>
</dbReference>
<keyword evidence="15" id="KW-0325">Glycoprotein</keyword>
<evidence type="ECO:0000313" key="21">
    <source>
        <dbReference type="Proteomes" id="UP001324115"/>
    </source>
</evidence>
<keyword evidence="10 18" id="KW-0732">Signal</keyword>
<feature type="signal peptide" evidence="18">
    <location>
        <begin position="1"/>
        <end position="20"/>
    </location>
</feature>
<evidence type="ECO:0000259" key="19">
    <source>
        <dbReference type="Pfam" id="PF08263"/>
    </source>
</evidence>
<keyword evidence="11" id="KW-0677">Repeat</keyword>
<evidence type="ECO:0000256" key="7">
    <source>
        <dbReference type="ARBA" id="ARBA00022553"/>
    </source>
</evidence>
<evidence type="ECO:0000256" key="1">
    <source>
        <dbReference type="ARBA" id="ARBA00004141"/>
    </source>
</evidence>
<dbReference type="SUPFAM" id="SSF103481">
    <property type="entry name" value="Multidrug resistance efflux transporter EmrE"/>
    <property type="match status" value="1"/>
</dbReference>
<evidence type="ECO:0000256" key="13">
    <source>
        <dbReference type="ARBA" id="ARBA00023136"/>
    </source>
</evidence>
<dbReference type="InterPro" id="IPR001611">
    <property type="entry name" value="Leu-rich_rpt"/>
</dbReference>
<evidence type="ECO:0000256" key="8">
    <source>
        <dbReference type="ARBA" id="ARBA00022614"/>
    </source>
</evidence>
<dbReference type="InterPro" id="IPR037185">
    <property type="entry name" value="EmrE-like"/>
</dbReference>
<dbReference type="EMBL" id="JAXUIC010000001">
    <property type="protein sequence ID" value="KAK4608403.1"/>
    <property type="molecule type" value="Genomic_DNA"/>
</dbReference>
<dbReference type="FunFam" id="3.80.10.10:FF:000383">
    <property type="entry name" value="Leucine-rich repeat receptor protein kinase EMS1"/>
    <property type="match status" value="1"/>
</dbReference>
<evidence type="ECO:0000313" key="20">
    <source>
        <dbReference type="EMBL" id="KAK4608403.1"/>
    </source>
</evidence>
<evidence type="ECO:0000256" key="15">
    <source>
        <dbReference type="ARBA" id="ARBA00023180"/>
    </source>
</evidence>
<comment type="subcellular location">
    <subcellularLocation>
        <location evidence="2">Cell membrane</location>
        <topology evidence="2">Single-pass membrane protein</topology>
    </subcellularLocation>
    <subcellularLocation>
        <location evidence="1">Membrane</location>
        <topology evidence="1">Multi-pass membrane protein</topology>
    </subcellularLocation>
    <subcellularLocation>
        <location evidence="4">Membrane</location>
        <topology evidence="4">Single-pass type I membrane protein</topology>
    </subcellularLocation>
    <subcellularLocation>
        <location evidence="3">Secreted</location>
        <location evidence="3">Cell wall</location>
    </subcellularLocation>
</comment>
<evidence type="ECO:0000256" key="3">
    <source>
        <dbReference type="ARBA" id="ARBA00004191"/>
    </source>
</evidence>
<evidence type="ECO:0000256" key="11">
    <source>
        <dbReference type="ARBA" id="ARBA00022737"/>
    </source>
</evidence>
<dbReference type="FunFam" id="3.80.10.10:FF:000041">
    <property type="entry name" value="LRR receptor-like serine/threonine-protein kinase ERECTA"/>
    <property type="match status" value="2"/>
</dbReference>
<keyword evidence="13 17" id="KW-0472">Membrane</keyword>
<protein>
    <recommendedName>
        <fullName evidence="19">Leucine-rich repeat-containing N-terminal plant-type domain-containing protein</fullName>
    </recommendedName>
</protein>
<name>A0AAN7GB17_QUERU</name>
<feature type="chain" id="PRO_5043019670" description="Leucine-rich repeat-containing N-terminal plant-type domain-containing protein" evidence="18">
    <location>
        <begin position="21"/>
        <end position="906"/>
    </location>
</feature>
<evidence type="ECO:0000256" key="12">
    <source>
        <dbReference type="ARBA" id="ARBA00022989"/>
    </source>
</evidence>
<keyword evidence="21" id="KW-1185">Reference proteome</keyword>
<comment type="caution">
    <text evidence="20">The sequence shown here is derived from an EMBL/GenBank/DDBJ whole genome shotgun (WGS) entry which is preliminary data.</text>
</comment>
<dbReference type="Pfam" id="PF00560">
    <property type="entry name" value="LRR_1"/>
    <property type="match status" value="8"/>
</dbReference>